<proteinExistence type="predicted"/>
<dbReference type="EMBL" id="AYER01000006">
    <property type="protein sequence ID" value="ESK38721.1"/>
    <property type="molecule type" value="Genomic_DNA"/>
</dbReference>
<evidence type="ECO:0000313" key="1">
    <source>
        <dbReference type="EMBL" id="ESK38721.1"/>
    </source>
</evidence>
<sequence length="367" mass="42564">MSTIRLTSIDIPVPKYEWVEVPAEFETGWKVYRLGIDLDTNKYMSINEYTQQFDEAIAEDKKVLDELKSLGDIDHIIQTEYNSSLNSFCKGFYCKKYNIKINSMMNAMIIKNSADRLERFLEKFDSLSSNEFQTYELKCVITRIAQRIKFTHEERSFYSEEDAMVHLANQYLTQHSKNGIKTPKLLRIKGISCDIISKNDSTQKSSLDIVVPTYEWVDVPVLFKTPLDTVSILAEVNKDKVLIERVKSLGDINDIITNKHQGSLGQFCKAIFRKTFPNSPTNIVLDKSSKLENFLSKFDRLSNREFQDFKFTYSVIESCKKVKFNTESTFFNSENDLLLDFSRKSIPENFEIIKTSKYKVTVLSLLI</sequence>
<dbReference type="HOGENOM" id="CLU_753609_0_0_6"/>
<dbReference type="STRING" id="1392540.P256_01540"/>
<keyword evidence="2" id="KW-1185">Reference proteome</keyword>
<comment type="caution">
    <text evidence="1">The sequence shown here is derived from an EMBL/GenBank/DDBJ whole genome shotgun (WGS) entry which is preliminary data.</text>
</comment>
<reference evidence="1 2" key="1">
    <citation type="submission" date="2013-10" db="EMBL/GenBank/DDBJ databases">
        <title>The Genome Sequence of Acinetobacter nectaris CIP 110549.</title>
        <authorList>
            <consortium name="The Broad Institute Genomics Platform"/>
            <consortium name="The Broad Institute Genome Sequencing Center for Infectious Disease"/>
            <person name="Cerqueira G."/>
            <person name="Feldgarden M."/>
            <person name="Courvalin P."/>
            <person name="Grillot-Courvalin C."/>
            <person name="Clermont D."/>
            <person name="Rocha E."/>
            <person name="Yoon E.-J."/>
            <person name="Nemec A."/>
            <person name="Young S.K."/>
            <person name="Zeng Q."/>
            <person name="Gargeya S."/>
            <person name="Fitzgerald M."/>
            <person name="Abouelleil A."/>
            <person name="Alvarado L."/>
            <person name="Berlin A.M."/>
            <person name="Chapman S.B."/>
            <person name="Gainer-Dewar J."/>
            <person name="Goldberg J."/>
            <person name="Gnerre S."/>
            <person name="Griggs A."/>
            <person name="Gujja S."/>
            <person name="Hansen M."/>
            <person name="Howarth C."/>
            <person name="Imamovic A."/>
            <person name="Ireland A."/>
            <person name="Larimer J."/>
            <person name="McCowan C."/>
            <person name="Murphy C."/>
            <person name="Pearson M."/>
            <person name="Poon T.W."/>
            <person name="Priest M."/>
            <person name="Roberts A."/>
            <person name="Saif S."/>
            <person name="Shea T."/>
            <person name="Sykes S."/>
            <person name="Wortman J."/>
            <person name="Nusbaum C."/>
            <person name="Birren B."/>
        </authorList>
    </citation>
    <scope>NUCLEOTIDE SEQUENCE [LARGE SCALE GENOMIC DNA]</scope>
    <source>
        <strain evidence="1 2">CIP 110549</strain>
    </source>
</reference>
<protein>
    <submittedName>
        <fullName evidence="1">Uncharacterized protein</fullName>
    </submittedName>
</protein>
<organism evidence="1 2">
    <name type="scientific">Acinetobacter nectaris CIP 110549</name>
    <dbReference type="NCBI Taxonomy" id="1392540"/>
    <lineage>
        <taxon>Bacteria</taxon>
        <taxon>Pseudomonadati</taxon>
        <taxon>Pseudomonadota</taxon>
        <taxon>Gammaproteobacteria</taxon>
        <taxon>Moraxellales</taxon>
        <taxon>Moraxellaceae</taxon>
        <taxon>Acinetobacter</taxon>
    </lineage>
</organism>
<gene>
    <name evidence="1" type="ORF">P256_01540</name>
</gene>
<name>V2TLM7_9GAMM</name>
<accession>V2TLM7</accession>
<dbReference type="AlphaFoldDB" id="V2TLM7"/>
<dbReference type="Proteomes" id="UP000023785">
    <property type="component" value="Unassembled WGS sequence"/>
</dbReference>
<dbReference type="PATRIC" id="fig|1392540.3.peg.1490"/>
<dbReference type="RefSeq" id="WP_023273160.1">
    <property type="nucleotide sequence ID" value="NZ_KI530723.1"/>
</dbReference>
<evidence type="ECO:0000313" key="2">
    <source>
        <dbReference type="Proteomes" id="UP000023785"/>
    </source>
</evidence>